<feature type="signal peptide" evidence="5">
    <location>
        <begin position="1"/>
        <end position="22"/>
    </location>
</feature>
<dbReference type="PRINTS" id="PR00181">
    <property type="entry name" value="MALTOSEBP"/>
</dbReference>
<keyword evidence="5" id="KW-1003">Cell membrane</keyword>
<dbReference type="AlphaFoldDB" id="A0A1V4J1L1"/>
<dbReference type="GO" id="GO:1901982">
    <property type="term" value="F:maltose binding"/>
    <property type="evidence" value="ECO:0007669"/>
    <property type="project" value="TreeGrafter"/>
</dbReference>
<evidence type="ECO:0000256" key="1">
    <source>
        <dbReference type="ARBA" id="ARBA00008520"/>
    </source>
</evidence>
<keyword evidence="5" id="KW-0449">Lipoprotein</keyword>
<comment type="caution">
    <text evidence="6">The sequence shown here is derived from an EMBL/GenBank/DDBJ whole genome shotgun (WGS) entry which is preliminary data.</text>
</comment>
<evidence type="ECO:0000256" key="2">
    <source>
        <dbReference type="ARBA" id="ARBA00022448"/>
    </source>
</evidence>
<dbReference type="InterPro" id="IPR006059">
    <property type="entry name" value="SBP"/>
</dbReference>
<dbReference type="InterPro" id="IPR006060">
    <property type="entry name" value="Maltose/Cyclodextrin-bd"/>
</dbReference>
<evidence type="ECO:0000256" key="4">
    <source>
        <dbReference type="ARBA" id="ARBA00022729"/>
    </source>
</evidence>
<keyword evidence="5" id="KW-0472">Membrane</keyword>
<dbReference type="RefSeq" id="WP_079437860.1">
    <property type="nucleotide sequence ID" value="NZ_MZGT01000003.1"/>
</dbReference>
<name>A0A1V4J1L1_9CLOT</name>
<dbReference type="EMBL" id="MZGT01000003">
    <property type="protein sequence ID" value="OPJ65914.1"/>
    <property type="molecule type" value="Genomic_DNA"/>
</dbReference>
<dbReference type="SUPFAM" id="SSF53850">
    <property type="entry name" value="Periplasmic binding protein-like II"/>
    <property type="match status" value="1"/>
</dbReference>
<accession>A0A1V4J1L1</accession>
<dbReference type="PANTHER" id="PTHR30061">
    <property type="entry name" value="MALTOSE-BINDING PERIPLASMIC PROTEIN"/>
    <property type="match status" value="1"/>
</dbReference>
<dbReference type="GO" id="GO:0042956">
    <property type="term" value="P:maltodextrin transmembrane transport"/>
    <property type="evidence" value="ECO:0007669"/>
    <property type="project" value="TreeGrafter"/>
</dbReference>
<keyword evidence="4 5" id="KW-0732">Signal</keyword>
<gene>
    <name evidence="6" type="primary">cycB_1</name>
    <name evidence="6" type="ORF">CLCHR_02700</name>
</gene>
<dbReference type="Pfam" id="PF13416">
    <property type="entry name" value="SBP_bac_8"/>
    <property type="match status" value="1"/>
</dbReference>
<evidence type="ECO:0000256" key="5">
    <source>
        <dbReference type="RuleBase" id="RU365005"/>
    </source>
</evidence>
<dbReference type="GO" id="GO:0015768">
    <property type="term" value="P:maltose transport"/>
    <property type="evidence" value="ECO:0007669"/>
    <property type="project" value="TreeGrafter"/>
</dbReference>
<dbReference type="GO" id="GO:0055052">
    <property type="term" value="C:ATP-binding cassette (ABC) transporter complex, substrate-binding subunit-containing"/>
    <property type="evidence" value="ECO:0007669"/>
    <property type="project" value="TreeGrafter"/>
</dbReference>
<proteinExistence type="inferred from homology"/>
<keyword evidence="3 5" id="KW-0762">Sugar transport</keyword>
<evidence type="ECO:0000313" key="7">
    <source>
        <dbReference type="Proteomes" id="UP000191056"/>
    </source>
</evidence>
<dbReference type="OrthoDB" id="9766758at2"/>
<dbReference type="GO" id="GO:0015144">
    <property type="term" value="F:carbohydrate transmembrane transporter activity"/>
    <property type="evidence" value="ECO:0007669"/>
    <property type="project" value="InterPro"/>
</dbReference>
<evidence type="ECO:0000256" key="3">
    <source>
        <dbReference type="ARBA" id="ARBA00022597"/>
    </source>
</evidence>
<comment type="subcellular location">
    <subcellularLocation>
        <location evidence="5">Cell membrane</location>
        <topology evidence="5">Lipid-anchor</topology>
    </subcellularLocation>
</comment>
<dbReference type="PROSITE" id="PS51257">
    <property type="entry name" value="PROKAR_LIPOPROTEIN"/>
    <property type="match status" value="1"/>
</dbReference>
<evidence type="ECO:0000313" key="6">
    <source>
        <dbReference type="EMBL" id="OPJ65914.1"/>
    </source>
</evidence>
<dbReference type="Gene3D" id="3.40.190.10">
    <property type="entry name" value="Periplasmic binding protein-like II"/>
    <property type="match status" value="2"/>
</dbReference>
<organism evidence="6 7">
    <name type="scientific">Clostridium chromiireducens</name>
    <dbReference type="NCBI Taxonomy" id="225345"/>
    <lineage>
        <taxon>Bacteria</taxon>
        <taxon>Bacillati</taxon>
        <taxon>Bacillota</taxon>
        <taxon>Clostridia</taxon>
        <taxon>Eubacteriales</taxon>
        <taxon>Clostridiaceae</taxon>
        <taxon>Clostridium</taxon>
    </lineage>
</organism>
<dbReference type="CDD" id="cd13586">
    <property type="entry name" value="PBP2_Maltose_binding_like"/>
    <property type="match status" value="1"/>
</dbReference>
<keyword evidence="7" id="KW-1185">Reference proteome</keyword>
<reference evidence="6 7" key="1">
    <citation type="submission" date="2017-03" db="EMBL/GenBank/DDBJ databases">
        <title>Genome sequence of Clostridium chromiireducens DSM 23318.</title>
        <authorList>
            <person name="Poehlein A."/>
            <person name="Daniel R."/>
        </authorList>
    </citation>
    <scope>NUCLEOTIDE SEQUENCE [LARGE SCALE GENOMIC DNA]</scope>
    <source>
        <strain evidence="6 7">DSM 23318</strain>
    </source>
</reference>
<protein>
    <recommendedName>
        <fullName evidence="5">Maltodextrin-binding protein</fullName>
    </recommendedName>
</protein>
<dbReference type="Proteomes" id="UP000191056">
    <property type="component" value="Unassembled WGS sequence"/>
</dbReference>
<keyword evidence="2 5" id="KW-0813">Transport</keyword>
<comment type="similarity">
    <text evidence="1 5">Belongs to the bacterial solute-binding protein 1 family.</text>
</comment>
<feature type="chain" id="PRO_5039755696" description="Maltodextrin-binding protein" evidence="5">
    <location>
        <begin position="23"/>
        <end position="410"/>
    </location>
</feature>
<dbReference type="PANTHER" id="PTHR30061:SF50">
    <property type="entry name" value="MALTOSE_MALTODEXTRIN-BINDING PERIPLASMIC PROTEIN"/>
    <property type="match status" value="1"/>
</dbReference>
<sequence>MVKNKKILSLIMTTALMMGTLAGCSGGSKDAAASSSSGGDKTITVWSHMTSESEFPKLQELVEKWGKDKGVKVNCVDDKGKTQEYMQAADSSSAPDIMIGIPHDNLGTFQKAGLLAEVPSGFLDPSKYTSKGPIDAVTIGGKQYGVPYAQETVSLFINKDKAKEVPKSFEELVTKAKEPGVGFSYSVNALFYNLGFLTTQGGYVFKNNNGTLDPNDIGLSNEGAVKGLQFIQDLVIKDKLIAPDTTDDIAKNRFMSGDAAFYISGAWDTSSAKAANINYEIAPMPTFGGKNVTTALGVQTAFVAEKSPNKDLAWDLMKYIQGNINPIIIDSGRIPVTKEGVESDAFKANKDMIAFSEQAKYAVPMPNIPAMQAVWTPAGNMLTAMTAGQQDPKTTGEEMVKQVKEGIAQQ</sequence>
<dbReference type="STRING" id="225345.CLCHR_02700"/>